<keyword evidence="3" id="KW-1185">Reference proteome</keyword>
<name>A0A1Y2J218_TRAC3</name>
<evidence type="ECO:0000256" key="1">
    <source>
        <dbReference type="SAM" id="MobiDB-lite"/>
    </source>
</evidence>
<dbReference type="EMBL" id="KZ084091">
    <property type="protein sequence ID" value="OSD06252.1"/>
    <property type="molecule type" value="Genomic_DNA"/>
</dbReference>
<accession>A0A1Y2J218</accession>
<feature type="region of interest" description="Disordered" evidence="1">
    <location>
        <begin position="41"/>
        <end position="104"/>
    </location>
</feature>
<organism evidence="2 3">
    <name type="scientific">Trametes coccinea (strain BRFM310)</name>
    <name type="common">Pycnoporus coccineus</name>
    <dbReference type="NCBI Taxonomy" id="1353009"/>
    <lineage>
        <taxon>Eukaryota</taxon>
        <taxon>Fungi</taxon>
        <taxon>Dikarya</taxon>
        <taxon>Basidiomycota</taxon>
        <taxon>Agaricomycotina</taxon>
        <taxon>Agaricomycetes</taxon>
        <taxon>Polyporales</taxon>
        <taxon>Polyporaceae</taxon>
        <taxon>Trametes</taxon>
    </lineage>
</organism>
<evidence type="ECO:0000313" key="3">
    <source>
        <dbReference type="Proteomes" id="UP000193067"/>
    </source>
</evidence>
<dbReference type="Proteomes" id="UP000193067">
    <property type="component" value="Unassembled WGS sequence"/>
</dbReference>
<sequence>MAFAQFYYDPALEFERLLDEDCESTANAALVDVRVGAPGRAAGVAGATDRSKSTSEVTTGPAAVDGAPRPSQGEPSRWFGDGFMKRRATTGGSVNSGSHPCIPK</sequence>
<protein>
    <submittedName>
        <fullName evidence="2">Uncharacterized protein</fullName>
    </submittedName>
</protein>
<reference evidence="2 3" key="1">
    <citation type="journal article" date="2015" name="Biotechnol. Biofuels">
        <title>Enhanced degradation of softwood versus hardwood by the white-rot fungus Pycnoporus coccineus.</title>
        <authorList>
            <person name="Couturier M."/>
            <person name="Navarro D."/>
            <person name="Chevret D."/>
            <person name="Henrissat B."/>
            <person name="Piumi F."/>
            <person name="Ruiz-Duenas F.J."/>
            <person name="Martinez A.T."/>
            <person name="Grigoriev I.V."/>
            <person name="Riley R."/>
            <person name="Lipzen A."/>
            <person name="Berrin J.G."/>
            <person name="Master E.R."/>
            <person name="Rosso M.N."/>
        </authorList>
    </citation>
    <scope>NUCLEOTIDE SEQUENCE [LARGE SCALE GENOMIC DNA]</scope>
    <source>
        <strain evidence="2 3">BRFM310</strain>
    </source>
</reference>
<dbReference type="AlphaFoldDB" id="A0A1Y2J218"/>
<proteinExistence type="predicted"/>
<dbReference type="OrthoDB" id="2738038at2759"/>
<gene>
    <name evidence="2" type="ORF">PYCCODRAFT_1432065</name>
</gene>
<evidence type="ECO:0000313" key="2">
    <source>
        <dbReference type="EMBL" id="OSD06252.1"/>
    </source>
</evidence>